<keyword evidence="3" id="KW-1185">Reference proteome</keyword>
<keyword evidence="1" id="KW-0812">Transmembrane</keyword>
<evidence type="ECO:0000256" key="1">
    <source>
        <dbReference type="SAM" id="Phobius"/>
    </source>
</evidence>
<proteinExistence type="predicted"/>
<keyword evidence="1" id="KW-0472">Membrane</keyword>
<keyword evidence="1" id="KW-1133">Transmembrane helix</keyword>
<dbReference type="AlphaFoldDB" id="A0A7K0KIU2"/>
<feature type="transmembrane region" description="Helical" evidence="1">
    <location>
        <begin position="90"/>
        <end position="111"/>
    </location>
</feature>
<comment type="caution">
    <text evidence="2">The sequence shown here is derived from an EMBL/GenBank/DDBJ whole genome shotgun (WGS) entry which is preliminary data.</text>
</comment>
<sequence length="164" mass="18543">MDYKYINQLLERYWRCETSLEEEDILRAFFSQADIPADLKRYQPLFAYQREEPKVDVLGDDFDEKILAMTEEPKVVKARIVSMPQRLRPLFKAVAIVAIVLTLGNAIQVPFAQKNQDPISSYDGYSKPEIEKGTSVAMSDSAAVDSVPRAMTSTQSSTGQVMIK</sequence>
<evidence type="ECO:0000313" key="2">
    <source>
        <dbReference type="EMBL" id="MST85846.1"/>
    </source>
</evidence>
<accession>A0A7K0KIU2</accession>
<name>A0A7K0KIU2_9BACT</name>
<protein>
    <submittedName>
        <fullName evidence="2">Pyruvate ferredoxin oxidoreductase</fullName>
    </submittedName>
</protein>
<dbReference type="Proteomes" id="UP000438914">
    <property type="component" value="Unassembled WGS sequence"/>
</dbReference>
<dbReference type="RefSeq" id="WP_154535446.1">
    <property type="nucleotide sequence ID" value="NZ_VUNG01000056.1"/>
</dbReference>
<organism evidence="2 3">
    <name type="scientific">Hallella mizrahii</name>
    <dbReference type="NCBI Taxonomy" id="2606637"/>
    <lineage>
        <taxon>Bacteria</taxon>
        <taxon>Pseudomonadati</taxon>
        <taxon>Bacteroidota</taxon>
        <taxon>Bacteroidia</taxon>
        <taxon>Bacteroidales</taxon>
        <taxon>Prevotellaceae</taxon>
        <taxon>Hallella</taxon>
    </lineage>
</organism>
<dbReference type="EMBL" id="VUNG01000056">
    <property type="protein sequence ID" value="MST85846.1"/>
    <property type="molecule type" value="Genomic_DNA"/>
</dbReference>
<keyword evidence="2" id="KW-0670">Pyruvate</keyword>
<evidence type="ECO:0000313" key="3">
    <source>
        <dbReference type="Proteomes" id="UP000438914"/>
    </source>
</evidence>
<reference evidence="2 3" key="1">
    <citation type="submission" date="2019-08" db="EMBL/GenBank/DDBJ databases">
        <title>In-depth cultivation of the pig gut microbiome towards novel bacterial diversity and tailored functional studies.</title>
        <authorList>
            <person name="Wylensek D."/>
            <person name="Hitch T.C.A."/>
            <person name="Clavel T."/>
        </authorList>
    </citation>
    <scope>NUCLEOTIDE SEQUENCE [LARGE SCALE GENOMIC DNA]</scope>
    <source>
        <strain evidence="2 3">LKV-178-WT-2A</strain>
    </source>
</reference>
<gene>
    <name evidence="2" type="ORF">FYJ73_14425</name>
</gene>